<dbReference type="Gene3D" id="1.25.40.410">
    <property type="match status" value="1"/>
</dbReference>
<dbReference type="Pfam" id="PF20422">
    <property type="entry name" value="DHR-2_Lobe_B"/>
    <property type="match status" value="1"/>
</dbReference>
<gene>
    <name evidence="5" type="ORF">TRFO_08827</name>
</gene>
<feature type="domain" description="C2 DOCK-type" evidence="3">
    <location>
        <begin position="351"/>
        <end position="531"/>
    </location>
</feature>
<dbReference type="InterPro" id="IPR046773">
    <property type="entry name" value="DOCKER_Lobe_C"/>
</dbReference>
<evidence type="ECO:0000259" key="4">
    <source>
        <dbReference type="PROSITE" id="PS51651"/>
    </source>
</evidence>
<dbReference type="RefSeq" id="XP_068351687.1">
    <property type="nucleotide sequence ID" value="XM_068494520.1"/>
</dbReference>
<dbReference type="Proteomes" id="UP000179807">
    <property type="component" value="Unassembled WGS sequence"/>
</dbReference>
<evidence type="ECO:0000313" key="6">
    <source>
        <dbReference type="Proteomes" id="UP000179807"/>
    </source>
</evidence>
<dbReference type="PANTHER" id="PTHR23317">
    <property type="entry name" value="DEDICATOR OF CYTOKINESIS DOCK"/>
    <property type="match status" value="1"/>
</dbReference>
<dbReference type="PANTHER" id="PTHR23317:SF76">
    <property type="entry name" value="LD20667P"/>
    <property type="match status" value="1"/>
</dbReference>
<evidence type="ECO:0000259" key="3">
    <source>
        <dbReference type="PROSITE" id="PS51650"/>
    </source>
</evidence>
<dbReference type="Pfam" id="PF06920">
    <property type="entry name" value="DHR-2_Lobe_A"/>
    <property type="match status" value="1"/>
</dbReference>
<protein>
    <submittedName>
        <fullName evidence="5">Dedicator of cytokinesis family protein</fullName>
    </submittedName>
</protein>
<dbReference type="InterPro" id="IPR043162">
    <property type="entry name" value="DOCK_C_lobe_C"/>
</dbReference>
<dbReference type="InterPro" id="IPR046770">
    <property type="entry name" value="DOCKER_Lobe_B"/>
</dbReference>
<dbReference type="VEuPathDB" id="TrichDB:TRFO_08827"/>
<name>A0A1J4JHD9_9EUKA</name>
<dbReference type="Pfam" id="PF20421">
    <property type="entry name" value="DHR-2_Lobe_C"/>
    <property type="match status" value="1"/>
</dbReference>
<dbReference type="GO" id="GO:0007264">
    <property type="term" value="P:small GTPase-mediated signal transduction"/>
    <property type="evidence" value="ECO:0007669"/>
    <property type="project" value="InterPro"/>
</dbReference>
<evidence type="ECO:0000256" key="2">
    <source>
        <dbReference type="PROSITE-ProRule" id="PRU00983"/>
    </source>
</evidence>
<dbReference type="GO" id="GO:0005085">
    <property type="term" value="F:guanyl-nucleotide exchange factor activity"/>
    <property type="evidence" value="ECO:0007669"/>
    <property type="project" value="UniProtKB-KW"/>
</dbReference>
<sequence>MSTLNEDLDIWANEKADIFKRHGMTSSKLAISKGGGLWKPPPNKEIIEKHLPDTSHPGYSFFFTPPYIITRNFAYPKPEKSSENRPNFLLFNFDDSKLPGDRPKDIQSLVSISPPLVSMFQNLEINPIMDQRADVGVLKPGPLSYYYFEYQMLSCSSPIIEPIIINLFLWDMDKKEKLSETWRFIPDAETIDQNVKSLFSDDLFKLPTKMNIPYTTIHNRIIAVVYLDRLLMRNAGSSLTKYYEKSNSSTKSAALSDIKACDQPKTMITFAWSYASLNSIIPTGDPVTYTFTNFQSAQSVSDHSLSNYFSQKQKDKALPFEVTFKLTNENSSAEKLRYFFKFPISPHNSFVNELIIQPVQAHFKLPRGIRARNVLAEFEIRANGKPLPLFNGNTTYTTHCQYHVDSPCFNDDIVIQLPCDLPLNTEFHAQFLHCSVKPKSKRVRKPCGHAVFPLFKRNGVFIQDKSHKAGISYTGTDELVPASDNNCFVFKTILRSSYYSSNATVSKVFLRKLNDLQPPPQDQVVPHLYPVLDEIIRMINEDDPNSFKALIQILAAFQRDRSHNDSQFLVFYLKFCALRHEGEGGIHQKLLPMWLKYLDEEPFVQKRPDFFCCWFLFELLVKSLLSSPENADFPSIATLTSKLSGYLPSFRESGQNIGLNLNRHLCMFYKDMFEFVPNHGIIITMSRMHLENLECDTQKNIFDRECFRDFILNFLSPKIFLFIIAPLHDGSSIFNRHYLPLIESGISHYDHTNDTFKLLFNLLLQYEPSEHKIIAKCLYPLLVSIGKWSESFDNYPSKSHIVYPLVVAHFILYNTEFDKFDQEIAFACQALLHFAQKLSKSELDKINEASKKIATPENITQAVTAGLRDPEQNQTTSPGQPAVKTRKFASLKAVSRSEMFKTKIAAISDIEKTYEALTFCTQAIMIKLALDNKNVFAFNHILATLCNVEIAPALLQCYHETLETYIDQSSNVVLDDSTSNIKHIIRKFVARLDEKKLGIITKLLEKDKEIHGIAIIIRSMVVRAFCKEPPTEEIVKLCSNSIFAEFVDELYKLNKDLSSEDLKKNNSDVYSDLLFRKAELVSISPDSRVDMLLELTGYHVETAYFSEAIISKITAAALVAEYLGRLGKIPQYFNDKSAAKMFCIACPSAISEMCSDEIVNHLPHIRGYCTSKYFTEYGLIYLIMTAMDICKRATLYELSTKIHSLLSPIAEYRHLWQVMQKHFFTGAHSWNVINIFSTSSDRSLGLYYKVQFQNGGTYIYRETNYANIWDLMGRLKKTSLYLSGGKEVEVLNEGDDLPSEGLDENKYYIHIKAVSQYFTSEERMKRITVFEQNHNIDRFYFDIPFSKTSQSSIEHCWLKRKIIKLPHPLPYIVKRVLIPPNNITEEIFSPIQFSCQNLQKQIDLIEEACARKMYKALQPLIQGALLVTVNEGPQKIAEVFLGNPDQDKKYQSALREIFRQFLKTNEKAVILHAEYVKTNPVYAMLQDELEAGLNRLNSALQPYLK</sequence>
<dbReference type="Gene3D" id="1.20.58.740">
    <property type="match status" value="1"/>
</dbReference>
<dbReference type="Gene3D" id="2.60.40.150">
    <property type="entry name" value="C2 domain"/>
    <property type="match status" value="1"/>
</dbReference>
<dbReference type="OrthoDB" id="47328at2759"/>
<dbReference type="InterPro" id="IPR046769">
    <property type="entry name" value="DOCKER_Lobe_A"/>
</dbReference>
<accession>A0A1J4JHD9</accession>
<dbReference type="EMBL" id="MLAK01001049">
    <property type="protein sequence ID" value="OHS98550.1"/>
    <property type="molecule type" value="Genomic_DNA"/>
</dbReference>
<reference evidence="5" key="1">
    <citation type="submission" date="2016-10" db="EMBL/GenBank/DDBJ databases">
        <authorList>
            <person name="Benchimol M."/>
            <person name="Almeida L.G."/>
            <person name="Vasconcelos A.T."/>
            <person name="Perreira-Neves A."/>
            <person name="Rosa I.A."/>
            <person name="Tasca T."/>
            <person name="Bogo M.R."/>
            <person name="de Souza W."/>
        </authorList>
    </citation>
    <scope>NUCLEOTIDE SEQUENCE [LARGE SCALE GENOMIC DNA]</scope>
    <source>
        <strain evidence="5">K</strain>
    </source>
</reference>
<dbReference type="InterPro" id="IPR043161">
    <property type="entry name" value="DOCK_C_lobe_A"/>
</dbReference>
<dbReference type="CDD" id="cd11684">
    <property type="entry name" value="DHR2_DOCK"/>
    <property type="match status" value="1"/>
</dbReference>
<dbReference type="InterPro" id="IPR035892">
    <property type="entry name" value="C2_domain_sf"/>
</dbReference>
<organism evidence="5 6">
    <name type="scientific">Tritrichomonas foetus</name>
    <dbReference type="NCBI Taxonomy" id="1144522"/>
    <lineage>
        <taxon>Eukaryota</taxon>
        <taxon>Metamonada</taxon>
        <taxon>Parabasalia</taxon>
        <taxon>Tritrichomonadida</taxon>
        <taxon>Tritrichomonadidae</taxon>
        <taxon>Tritrichomonas</taxon>
    </lineage>
</organism>
<proteinExistence type="inferred from homology"/>
<keyword evidence="6" id="KW-1185">Reference proteome</keyword>
<dbReference type="PROSITE" id="PS51650">
    <property type="entry name" value="C2_DOCK"/>
    <property type="match status" value="1"/>
</dbReference>
<comment type="similarity">
    <text evidence="2">Belongs to the DOCK family.</text>
</comment>
<dbReference type="Pfam" id="PF14429">
    <property type="entry name" value="DOCK-C2"/>
    <property type="match status" value="1"/>
</dbReference>
<evidence type="ECO:0000313" key="5">
    <source>
        <dbReference type="EMBL" id="OHS98550.1"/>
    </source>
</evidence>
<comment type="caution">
    <text evidence="5">The sequence shown here is derived from an EMBL/GenBank/DDBJ whole genome shotgun (WGS) entry which is preliminary data.</text>
</comment>
<dbReference type="InterPro" id="IPR027007">
    <property type="entry name" value="C2_DOCK-type_domain"/>
</dbReference>
<dbReference type="InterPro" id="IPR027357">
    <property type="entry name" value="DOCKER_dom"/>
</dbReference>
<dbReference type="PROSITE" id="PS51651">
    <property type="entry name" value="DOCKER"/>
    <property type="match status" value="1"/>
</dbReference>
<feature type="domain" description="DOCKER" evidence="4">
    <location>
        <begin position="1079"/>
        <end position="1505"/>
    </location>
</feature>
<evidence type="ECO:0000256" key="1">
    <source>
        <dbReference type="ARBA" id="ARBA00022658"/>
    </source>
</evidence>
<keyword evidence="1" id="KW-0344">Guanine-nucleotide releasing factor</keyword>
<dbReference type="GeneID" id="94829224"/>
<dbReference type="InterPro" id="IPR026791">
    <property type="entry name" value="DOCK"/>
</dbReference>